<keyword evidence="3" id="KW-1185">Reference proteome</keyword>
<protein>
    <submittedName>
        <fullName evidence="2">Uncharacterized protein</fullName>
    </submittedName>
</protein>
<organism evidence="2 3">
    <name type="scientific">Portunus trituberculatus</name>
    <name type="common">Swimming crab</name>
    <name type="synonym">Neptunus trituberculatus</name>
    <dbReference type="NCBI Taxonomy" id="210409"/>
    <lineage>
        <taxon>Eukaryota</taxon>
        <taxon>Metazoa</taxon>
        <taxon>Ecdysozoa</taxon>
        <taxon>Arthropoda</taxon>
        <taxon>Crustacea</taxon>
        <taxon>Multicrustacea</taxon>
        <taxon>Malacostraca</taxon>
        <taxon>Eumalacostraca</taxon>
        <taxon>Eucarida</taxon>
        <taxon>Decapoda</taxon>
        <taxon>Pleocyemata</taxon>
        <taxon>Brachyura</taxon>
        <taxon>Eubrachyura</taxon>
        <taxon>Portunoidea</taxon>
        <taxon>Portunidae</taxon>
        <taxon>Portuninae</taxon>
        <taxon>Portunus</taxon>
    </lineage>
</organism>
<evidence type="ECO:0000256" key="1">
    <source>
        <dbReference type="SAM" id="MobiDB-lite"/>
    </source>
</evidence>
<dbReference type="Proteomes" id="UP000324222">
    <property type="component" value="Unassembled WGS sequence"/>
</dbReference>
<evidence type="ECO:0000313" key="2">
    <source>
        <dbReference type="EMBL" id="MPC62266.1"/>
    </source>
</evidence>
<feature type="region of interest" description="Disordered" evidence="1">
    <location>
        <begin position="81"/>
        <end position="110"/>
    </location>
</feature>
<accession>A0A5B7GXG2</accession>
<comment type="caution">
    <text evidence="2">The sequence shown here is derived from an EMBL/GenBank/DDBJ whole genome shotgun (WGS) entry which is preliminary data.</text>
</comment>
<reference evidence="2 3" key="1">
    <citation type="submission" date="2019-05" db="EMBL/GenBank/DDBJ databases">
        <title>Another draft genome of Portunus trituberculatus and its Hox gene families provides insights of decapod evolution.</title>
        <authorList>
            <person name="Jeong J.-H."/>
            <person name="Song I."/>
            <person name="Kim S."/>
            <person name="Choi T."/>
            <person name="Kim D."/>
            <person name="Ryu S."/>
            <person name="Kim W."/>
        </authorList>
    </citation>
    <scope>NUCLEOTIDE SEQUENCE [LARGE SCALE GENOMIC DNA]</scope>
    <source>
        <tissue evidence="2">Muscle</tissue>
    </source>
</reference>
<gene>
    <name evidence="2" type="ORF">E2C01_056349</name>
</gene>
<dbReference type="AlphaFoldDB" id="A0A5B7GXG2"/>
<sequence length="110" mass="12756">MAHDTPSHSLKVLKDSEGTLATYVKKLLRTRGIFNTHKKRYLIRHMTSQISERANKINSFSLYTRTKFLYYIFPHMTPDEKKEATLQAKPQQKKTQLTIPTKDNESASVS</sequence>
<name>A0A5B7GXG2_PORTR</name>
<dbReference type="EMBL" id="VSRR010019473">
    <property type="protein sequence ID" value="MPC62266.1"/>
    <property type="molecule type" value="Genomic_DNA"/>
</dbReference>
<proteinExistence type="predicted"/>
<feature type="compositionally biased region" description="Polar residues" evidence="1">
    <location>
        <begin position="88"/>
        <end position="110"/>
    </location>
</feature>
<evidence type="ECO:0000313" key="3">
    <source>
        <dbReference type="Proteomes" id="UP000324222"/>
    </source>
</evidence>